<evidence type="ECO:0000313" key="5">
    <source>
        <dbReference type="Proteomes" id="UP000658390"/>
    </source>
</evidence>
<dbReference type="PANTHER" id="PTHR30632">
    <property type="entry name" value="MOLYBDATE-BINDING PERIPLASMIC PROTEIN"/>
    <property type="match status" value="1"/>
</dbReference>
<protein>
    <submittedName>
        <fullName evidence="3">Molybdate transport system substrate-binding protein</fullName>
    </submittedName>
    <submittedName>
        <fullName evidence="2">Substrate-binding domain-containing protein</fullName>
    </submittedName>
</protein>
<dbReference type="Proteomes" id="UP000658390">
    <property type="component" value="Unassembled WGS sequence"/>
</dbReference>
<gene>
    <name evidence="2" type="ORF">JFT45_12090</name>
    <name evidence="3" type="ORF">SAMN04490201_2898</name>
</gene>
<proteinExistence type="predicted"/>
<reference evidence="2" key="2">
    <citation type="submission" date="2020-12" db="EMBL/GenBank/DDBJ databases">
        <title>Antibiotic resistance and phylogeny of Pseudomonas spp. isolated over three decades from chicken meat in the Norwegian food chain.</title>
        <authorList>
            <person name="Moen B."/>
        </authorList>
    </citation>
    <scope>NUCLEOTIDE SEQUENCE</scope>
    <source>
        <strain evidence="2">MF6762</strain>
    </source>
</reference>
<dbReference type="EMBL" id="JAEKCZ010000009">
    <property type="protein sequence ID" value="MBJ2257257.1"/>
    <property type="molecule type" value="Genomic_DNA"/>
</dbReference>
<keyword evidence="4" id="KW-1185">Reference proteome</keyword>
<dbReference type="OrthoDB" id="8216219at2"/>
<dbReference type="AlphaFoldDB" id="A0A8I1FMI7"/>
<accession>A0A8I1FMI7</accession>
<evidence type="ECO:0000313" key="2">
    <source>
        <dbReference type="EMBL" id="MBJ2257257.1"/>
    </source>
</evidence>
<feature type="signal peptide" evidence="1">
    <location>
        <begin position="1"/>
        <end position="22"/>
    </location>
</feature>
<dbReference type="Proteomes" id="UP000182058">
    <property type="component" value="Chromosome I"/>
</dbReference>
<name>A0A8I1FMI7_9PSED</name>
<dbReference type="GO" id="GO:0015689">
    <property type="term" value="P:molybdate ion transport"/>
    <property type="evidence" value="ECO:0007669"/>
    <property type="project" value="TreeGrafter"/>
</dbReference>
<organism evidence="2 5">
    <name type="scientific">Pseudomonas psychrophila</name>
    <dbReference type="NCBI Taxonomy" id="122355"/>
    <lineage>
        <taxon>Bacteria</taxon>
        <taxon>Pseudomonadati</taxon>
        <taxon>Pseudomonadota</taxon>
        <taxon>Gammaproteobacteria</taxon>
        <taxon>Pseudomonadales</taxon>
        <taxon>Pseudomonadaceae</taxon>
        <taxon>Pseudomonas</taxon>
    </lineage>
</organism>
<dbReference type="GeneID" id="96620493"/>
<dbReference type="InterPro" id="IPR050682">
    <property type="entry name" value="ModA/WtpA"/>
</dbReference>
<sequence>MPRLLPSLALTCTLFTALAANAAQQTPPIILTVLGSGGIMGAIRAIAPGYEKTTGVTLNIQEAPSMGNTAQAIPNRLARKEPADVVLMVGSALDTLVAQGQANKASRVDLGKSFIAMAVREGERHPDISTLAAFRKTLIDSTSLAYSDSASGVYLSRILFPSMALGADFPNKARMIAAEPVGEVVARGDVNIGFQQLSELKPVKGIDIVGLIPDSVQKMTLYSGAVTTTSSHAQAARALLTYLSSKEAAKVIEHSGLKPVTAY</sequence>
<keyword evidence="1" id="KW-0732">Signal</keyword>
<dbReference type="RefSeq" id="WP_048351833.1">
    <property type="nucleotide sequence ID" value="NZ_CP049044.1"/>
</dbReference>
<dbReference type="Pfam" id="PF13531">
    <property type="entry name" value="SBP_bac_11"/>
    <property type="match status" value="1"/>
</dbReference>
<evidence type="ECO:0000313" key="4">
    <source>
        <dbReference type="Proteomes" id="UP000182058"/>
    </source>
</evidence>
<dbReference type="GO" id="GO:0030973">
    <property type="term" value="F:molybdate ion binding"/>
    <property type="evidence" value="ECO:0007669"/>
    <property type="project" value="TreeGrafter"/>
</dbReference>
<dbReference type="SUPFAM" id="SSF53850">
    <property type="entry name" value="Periplasmic binding protein-like II"/>
    <property type="match status" value="1"/>
</dbReference>
<evidence type="ECO:0000313" key="3">
    <source>
        <dbReference type="EMBL" id="SDU58756.1"/>
    </source>
</evidence>
<reference evidence="3 4" key="1">
    <citation type="submission" date="2016-10" db="EMBL/GenBank/DDBJ databases">
        <authorList>
            <person name="Varghese N."/>
            <person name="Submissions S."/>
        </authorList>
    </citation>
    <scope>NUCLEOTIDE SEQUENCE [LARGE SCALE GENOMIC DNA]</scope>
    <source>
        <strain evidence="3 4">BS3667</strain>
    </source>
</reference>
<dbReference type="PANTHER" id="PTHR30632:SF11">
    <property type="entry name" value="BLR4797 PROTEIN"/>
    <property type="match status" value="1"/>
</dbReference>
<evidence type="ECO:0000256" key="1">
    <source>
        <dbReference type="SAM" id="SignalP"/>
    </source>
</evidence>
<dbReference type="Gene3D" id="3.40.190.10">
    <property type="entry name" value="Periplasmic binding protein-like II"/>
    <property type="match status" value="2"/>
</dbReference>
<feature type="chain" id="PRO_5034916855" evidence="1">
    <location>
        <begin position="23"/>
        <end position="263"/>
    </location>
</feature>
<dbReference type="EMBL" id="LT629795">
    <property type="protein sequence ID" value="SDU58756.1"/>
    <property type="molecule type" value="Genomic_DNA"/>
</dbReference>